<dbReference type="GO" id="GO:0006631">
    <property type="term" value="P:fatty acid metabolic process"/>
    <property type="evidence" value="ECO:0007669"/>
    <property type="project" value="TreeGrafter"/>
</dbReference>
<dbReference type="PANTHER" id="PTHR43201:SF32">
    <property type="entry name" value="2-SUCCINYLBENZOATE--COA LIGASE, CHLOROPLASTIC_PEROXISOMAL"/>
    <property type="match status" value="1"/>
</dbReference>
<name>A0A6A6F8G5_9PEZI</name>
<dbReference type="InterPro" id="IPR042099">
    <property type="entry name" value="ANL_N_sf"/>
</dbReference>
<organism evidence="2 3">
    <name type="scientific">Cercospora zeae-maydis SCOH1-5</name>
    <dbReference type="NCBI Taxonomy" id="717836"/>
    <lineage>
        <taxon>Eukaryota</taxon>
        <taxon>Fungi</taxon>
        <taxon>Dikarya</taxon>
        <taxon>Ascomycota</taxon>
        <taxon>Pezizomycotina</taxon>
        <taxon>Dothideomycetes</taxon>
        <taxon>Dothideomycetidae</taxon>
        <taxon>Mycosphaerellales</taxon>
        <taxon>Mycosphaerellaceae</taxon>
        <taxon>Cercospora</taxon>
    </lineage>
</organism>
<dbReference type="Gene3D" id="3.40.50.12780">
    <property type="entry name" value="N-terminal domain of ligase-like"/>
    <property type="match status" value="1"/>
</dbReference>
<reference evidence="2" key="1">
    <citation type="journal article" date="2020" name="Stud. Mycol.">
        <title>101 Dothideomycetes genomes: a test case for predicting lifestyles and emergence of pathogens.</title>
        <authorList>
            <person name="Haridas S."/>
            <person name="Albert R."/>
            <person name="Binder M."/>
            <person name="Bloem J."/>
            <person name="Labutti K."/>
            <person name="Salamov A."/>
            <person name="Andreopoulos B."/>
            <person name="Baker S."/>
            <person name="Barry K."/>
            <person name="Bills G."/>
            <person name="Bluhm B."/>
            <person name="Cannon C."/>
            <person name="Castanera R."/>
            <person name="Culley D."/>
            <person name="Daum C."/>
            <person name="Ezra D."/>
            <person name="Gonzalez J."/>
            <person name="Henrissat B."/>
            <person name="Kuo A."/>
            <person name="Liang C."/>
            <person name="Lipzen A."/>
            <person name="Lutzoni F."/>
            <person name="Magnuson J."/>
            <person name="Mondo S."/>
            <person name="Nolan M."/>
            <person name="Ohm R."/>
            <person name="Pangilinan J."/>
            <person name="Park H.-J."/>
            <person name="Ramirez L."/>
            <person name="Alfaro M."/>
            <person name="Sun H."/>
            <person name="Tritt A."/>
            <person name="Yoshinaga Y."/>
            <person name="Zwiers L.-H."/>
            <person name="Turgeon B."/>
            <person name="Goodwin S."/>
            <person name="Spatafora J."/>
            <person name="Crous P."/>
            <person name="Grigoriev I."/>
        </authorList>
    </citation>
    <scope>NUCLEOTIDE SEQUENCE</scope>
    <source>
        <strain evidence="2">SCOH1-5</strain>
    </source>
</reference>
<evidence type="ECO:0000259" key="1">
    <source>
        <dbReference type="Pfam" id="PF00501"/>
    </source>
</evidence>
<dbReference type="PROSITE" id="PS00455">
    <property type="entry name" value="AMP_BINDING"/>
    <property type="match status" value="1"/>
</dbReference>
<keyword evidence="3" id="KW-1185">Reference proteome</keyword>
<evidence type="ECO:0000313" key="2">
    <source>
        <dbReference type="EMBL" id="KAF2209147.1"/>
    </source>
</evidence>
<dbReference type="EMBL" id="ML992688">
    <property type="protein sequence ID" value="KAF2209147.1"/>
    <property type="molecule type" value="Genomic_DNA"/>
</dbReference>
<dbReference type="OrthoDB" id="10253869at2759"/>
<dbReference type="InterPro" id="IPR000873">
    <property type="entry name" value="AMP-dep_synth/lig_dom"/>
</dbReference>
<evidence type="ECO:0000313" key="3">
    <source>
        <dbReference type="Proteomes" id="UP000799539"/>
    </source>
</evidence>
<dbReference type="Proteomes" id="UP000799539">
    <property type="component" value="Unassembled WGS sequence"/>
</dbReference>
<protein>
    <recommendedName>
        <fullName evidence="1">AMP-dependent synthetase/ligase domain-containing protein</fullName>
    </recommendedName>
</protein>
<dbReference type="AlphaFoldDB" id="A0A6A6F8G5"/>
<dbReference type="PANTHER" id="PTHR43201">
    <property type="entry name" value="ACYL-COA SYNTHETASE"/>
    <property type="match status" value="1"/>
</dbReference>
<dbReference type="InterPro" id="IPR020845">
    <property type="entry name" value="AMP-binding_CS"/>
</dbReference>
<proteinExistence type="predicted"/>
<dbReference type="GO" id="GO:0031956">
    <property type="term" value="F:medium-chain fatty acid-CoA ligase activity"/>
    <property type="evidence" value="ECO:0007669"/>
    <property type="project" value="TreeGrafter"/>
</dbReference>
<dbReference type="SUPFAM" id="SSF56801">
    <property type="entry name" value="Acetyl-CoA synthetase-like"/>
    <property type="match status" value="1"/>
</dbReference>
<dbReference type="Pfam" id="PF00501">
    <property type="entry name" value="AMP-binding"/>
    <property type="match status" value="1"/>
</dbReference>
<gene>
    <name evidence="2" type="ORF">CERZMDRAFT_47840</name>
</gene>
<feature type="domain" description="AMP-dependent synthetase/ligase" evidence="1">
    <location>
        <begin position="78"/>
        <end position="442"/>
    </location>
</feature>
<sequence length="593" mass="64641">MHRKKPPSDANVAQISGGQLPTHTSVFQHLEEGLHRSLNEPAIICPHQSYGHLDKLVSEEGVIRGDGTPSPRSELECMTLTYEELHCTALKLVDGLIALGARPRSTILIAVPNRVEFAIILWASILMQLTMVNMDVSSLEVPEHNHLKDALRTLRPSIVLLQGFDVTEAVRVAAHELNLAPPLYIALDAPFSGKCIPFSQLLTGRLKADDEYELLQRLGDDDPNRIHSITFTSGTTSKPKGCPLRVKGMSHMLHSWSWLINKDNGTRSLQQLHNSRAIAPAQMLQTWKAGGTVVMPGRNFVIEDTLDAITNHDASFIVLSPAMVHRLGEIQGGHSLATSSVRSIQIGGDAVTKDVLDKCARIFPTASICAHHGMSEGGAAFKCAFFDTPTTEVDFQGGVCPIGTVAAGSTIRIWDQRRDRVALRGEPGDMHITSPSIIEHYLGGADGDSFLTDATARWFRTGDVAVMDDAGIVSILGRRKDAIEYRDGTLIMPSSIESRLEEYLEVQVCVVAISHSAHGSRPVAVVETLGGSSPRTVMDYVQQTLGCRYALVGLFTLDDIGLRRFPLNAARKVVRSVLQEAVMSHIHVQGHAQ</sequence>
<dbReference type="Gene3D" id="3.30.300.30">
    <property type="match status" value="1"/>
</dbReference>
<accession>A0A6A6F8G5</accession>
<dbReference type="InterPro" id="IPR045851">
    <property type="entry name" value="AMP-bd_C_sf"/>
</dbReference>